<evidence type="ECO:0000313" key="2">
    <source>
        <dbReference type="EMBL" id="AYB29340.1"/>
    </source>
</evidence>
<evidence type="ECO:0000313" key="3">
    <source>
        <dbReference type="Proteomes" id="UP000266183"/>
    </source>
</evidence>
<dbReference type="AlphaFoldDB" id="A0A385SIY3"/>
<proteinExistence type="predicted"/>
<accession>A0A385SIY3</accession>
<feature type="transmembrane region" description="Helical" evidence="1">
    <location>
        <begin position="34"/>
        <end position="57"/>
    </location>
</feature>
<dbReference type="EMBL" id="CP032382">
    <property type="protein sequence ID" value="AYB29340.1"/>
    <property type="molecule type" value="Genomic_DNA"/>
</dbReference>
<keyword evidence="3" id="KW-1185">Reference proteome</keyword>
<keyword evidence="1" id="KW-1133">Transmembrane helix</keyword>
<evidence type="ECO:0000256" key="1">
    <source>
        <dbReference type="SAM" id="Phobius"/>
    </source>
</evidence>
<protein>
    <submittedName>
        <fullName evidence="2">Uncharacterized protein</fullName>
    </submittedName>
</protein>
<keyword evidence="1" id="KW-0812">Transmembrane</keyword>
<dbReference type="KEGG" id="chk:D4L85_01515"/>
<sequence>MGNLCTTVALAIGASVYFDYQQMGHVMRPITFWGAVSITTGMGSVACYLFTTANQLIQKGKK</sequence>
<gene>
    <name evidence="2" type="ORF">D4L85_01515</name>
</gene>
<name>A0A385SIY3_9BACT</name>
<organism evidence="2 3">
    <name type="scientific">Chryseolinea soli</name>
    <dbReference type="NCBI Taxonomy" id="2321403"/>
    <lineage>
        <taxon>Bacteria</taxon>
        <taxon>Pseudomonadati</taxon>
        <taxon>Bacteroidota</taxon>
        <taxon>Cytophagia</taxon>
        <taxon>Cytophagales</taxon>
        <taxon>Fulvivirgaceae</taxon>
        <taxon>Chryseolinea</taxon>
    </lineage>
</organism>
<reference evidence="3" key="1">
    <citation type="submission" date="2018-09" db="EMBL/GenBank/DDBJ databases">
        <title>Chryseolinea sp. KIS68-18 isolated from soil.</title>
        <authorList>
            <person name="Weon H.-Y."/>
            <person name="Kwon S.-W."/>
            <person name="Lee S.A."/>
        </authorList>
    </citation>
    <scope>NUCLEOTIDE SEQUENCE [LARGE SCALE GENOMIC DNA]</scope>
    <source>
        <strain evidence="3">KIS68-18</strain>
    </source>
</reference>
<dbReference type="Proteomes" id="UP000266183">
    <property type="component" value="Chromosome"/>
</dbReference>
<keyword evidence="1" id="KW-0472">Membrane</keyword>